<evidence type="ECO:0000259" key="1">
    <source>
        <dbReference type="Pfam" id="PF23247"/>
    </source>
</evidence>
<evidence type="ECO:0000313" key="2">
    <source>
        <dbReference type="EMBL" id="RCV32485.1"/>
    </source>
</evidence>
<dbReference type="SUPFAM" id="SSF52058">
    <property type="entry name" value="L domain-like"/>
    <property type="match status" value="1"/>
</dbReference>
<feature type="domain" description="Disease resistance protein At4g27190-like leucine-rich repeats" evidence="1">
    <location>
        <begin position="844"/>
        <end position="955"/>
    </location>
</feature>
<reference evidence="2" key="1">
    <citation type="journal article" date="2012" name="Nat. Biotechnol.">
        <title>Reference genome sequence of the model plant Setaria.</title>
        <authorList>
            <person name="Bennetzen J.L."/>
            <person name="Schmutz J."/>
            <person name="Wang H."/>
            <person name="Percifield R."/>
            <person name="Hawkins J."/>
            <person name="Pontaroli A.C."/>
            <person name="Estep M."/>
            <person name="Feng L."/>
            <person name="Vaughn J.N."/>
            <person name="Grimwood J."/>
            <person name="Jenkins J."/>
            <person name="Barry K."/>
            <person name="Lindquist E."/>
            <person name="Hellsten U."/>
            <person name="Deshpande S."/>
            <person name="Wang X."/>
            <person name="Wu X."/>
            <person name="Mitros T."/>
            <person name="Triplett J."/>
            <person name="Yang X."/>
            <person name="Ye C.Y."/>
            <person name="Mauro-Herrera M."/>
            <person name="Wang L."/>
            <person name="Li P."/>
            <person name="Sharma M."/>
            <person name="Sharma R."/>
            <person name="Ronald P.C."/>
            <person name="Panaud O."/>
            <person name="Kellogg E.A."/>
            <person name="Brutnell T.P."/>
            <person name="Doust A.N."/>
            <person name="Tuskan G.A."/>
            <person name="Rokhsar D."/>
            <person name="Devos K.M."/>
        </authorList>
    </citation>
    <scope>NUCLEOTIDE SEQUENCE [LARGE SCALE GENOMIC DNA]</scope>
    <source>
        <strain evidence="2">Yugu1</strain>
    </source>
</reference>
<dbReference type="InterPro" id="IPR050905">
    <property type="entry name" value="Plant_NBS-LRR"/>
</dbReference>
<dbReference type="InterPro" id="IPR032675">
    <property type="entry name" value="LRR_dom_sf"/>
</dbReference>
<organism evidence="2">
    <name type="scientific">Setaria italica</name>
    <name type="common">Foxtail millet</name>
    <name type="synonym">Panicum italicum</name>
    <dbReference type="NCBI Taxonomy" id="4555"/>
    <lineage>
        <taxon>Eukaryota</taxon>
        <taxon>Viridiplantae</taxon>
        <taxon>Streptophyta</taxon>
        <taxon>Embryophyta</taxon>
        <taxon>Tracheophyta</taxon>
        <taxon>Spermatophyta</taxon>
        <taxon>Magnoliopsida</taxon>
        <taxon>Liliopsida</taxon>
        <taxon>Poales</taxon>
        <taxon>Poaceae</taxon>
        <taxon>PACMAD clade</taxon>
        <taxon>Panicoideae</taxon>
        <taxon>Panicodae</taxon>
        <taxon>Paniceae</taxon>
        <taxon>Cenchrinae</taxon>
        <taxon>Setaria</taxon>
    </lineage>
</organism>
<sequence length="1013" mass="116288">MPRLELGVYRVEDAVERIIPLLEDTGTTIYFDGWDGLAASAVLRAIAEDPPPSLKKKFDKILHIDCSMWKSRRALQRAIADELNLTQRVMAAFNRQDEEDDFSGVDEGSRAEIGEVWWLITESLLRCRYLVVFHNGSNDTVDLASCGIPRPEFLGSKILWTFRGRLRLNPQVKDKVDSSHLIIYQTLYWSFNDDTAKLILDEATEIVKSIQHKQSITPTIAAKCISYILWLINQKGWNNCTMDYNWTTHASNYWVCDGIIEEGQSDDSWELSTALHQQIRLEDCSYQTVKFRGHEYREHWKSVIEDPSNIEEGTSSYFLSAKNGLSLPRKMFQQSYRLRVLKLSGCNFSFYSPPFCCCHSLRFLGLDKCKDQPQEEEDKQRRPTMKYLHSLWVLDVRNMDWELDLLQDSIEQMAVNIREIHVKNGRIWRSNLAWGQLQNLRKLRVIKPTSSWETGLENEFMDMLKLEILDLSGNNAIQVLPSLCGATGLKTLILDGCAELDHVGPGLPPSLESFSFDAGAGDDGRNTAKISRITLAGCPKLVEFRLLGSLSKLEELDLSGTPVKILDLKKEIQVQNLQRIFLIGCKQLRSIIWPEKRMEQLRLVCIDTRQELVLTETSRDSLVCPEQEKYCHARVSVTDMRFFQSLVATDGEVFRWITTPFKLNLNLSCTSNDDGIFISRTKKHVRSSNLHKPLISMACLIYNDISIEEIATNKADGSSALQFEPQDLHVEIGQGAINTEVLNPQSTSAKAIRYMMDRVMSLHVHDSCSITTIIPKHIASATGQEIHYPALKWCRVEKCPKLEVVFHTNYDGHDCWFEQLETFWAADLLMARSIWSRGRPYGEADSVSFARLRAIHLHMCPRLQFVLPLSWGYTLSSLETIHIVCCRDLKQVFPVESGFLKRVATRHQNGMLEFPKLKHLYLHDLSCLQQICEAKIFAPELETVRIRGCWGLRRLPAIDRHRRDGRLVAVDCEKDWWDNLEWDGLDVGHQPSLFAPCHPAYYKKRLLRTTVLR</sequence>
<dbReference type="PROSITE" id="PS51450">
    <property type="entry name" value="LRR"/>
    <property type="match status" value="1"/>
</dbReference>
<dbReference type="Gene3D" id="3.80.10.10">
    <property type="entry name" value="Ribonuclease Inhibitor"/>
    <property type="match status" value="2"/>
</dbReference>
<dbReference type="InterPro" id="IPR001611">
    <property type="entry name" value="Leu-rich_rpt"/>
</dbReference>
<accession>A0A368RQP0</accession>
<dbReference type="PANTHER" id="PTHR33463">
    <property type="entry name" value="NB-ARC DOMAIN-CONTAINING PROTEIN-RELATED"/>
    <property type="match status" value="1"/>
</dbReference>
<dbReference type="InterPro" id="IPR057135">
    <property type="entry name" value="At4g27190-like_LRR"/>
</dbReference>
<reference evidence="2" key="2">
    <citation type="submission" date="2015-07" db="EMBL/GenBank/DDBJ databases">
        <authorList>
            <person name="Noorani M."/>
        </authorList>
    </citation>
    <scope>NUCLEOTIDE SEQUENCE</scope>
    <source>
        <strain evidence="2">Yugu1</strain>
    </source>
</reference>
<dbReference type="EMBL" id="CM003534">
    <property type="protein sequence ID" value="RCV32484.1"/>
    <property type="molecule type" value="Genomic_DNA"/>
</dbReference>
<dbReference type="AlphaFoldDB" id="A0A368RQP0"/>
<proteinExistence type="predicted"/>
<dbReference type="PANTHER" id="PTHR33463:SF103">
    <property type="entry name" value="NB-ARC DOMAIN-CONTAINING PROTEIN"/>
    <property type="match status" value="1"/>
</dbReference>
<dbReference type="EMBL" id="CM003534">
    <property type="protein sequence ID" value="RCV32485.1"/>
    <property type="molecule type" value="Genomic_DNA"/>
</dbReference>
<gene>
    <name evidence="2" type="ORF">SETIT_7G006500v2</name>
</gene>
<dbReference type="Pfam" id="PF23247">
    <property type="entry name" value="LRR_RPS2"/>
    <property type="match status" value="1"/>
</dbReference>
<dbReference type="OrthoDB" id="614998at2759"/>
<protein>
    <recommendedName>
        <fullName evidence="1">Disease resistance protein At4g27190-like leucine-rich repeats domain-containing protein</fullName>
    </recommendedName>
</protein>
<dbReference type="KEGG" id="sita:101776007"/>
<name>A0A368RQP0_SETIT</name>